<organism evidence="12 13">
    <name type="scientific">Varunaivibrio sulfuroxidans</name>
    <dbReference type="NCBI Taxonomy" id="1773489"/>
    <lineage>
        <taxon>Bacteria</taxon>
        <taxon>Pseudomonadati</taxon>
        <taxon>Pseudomonadota</taxon>
        <taxon>Alphaproteobacteria</taxon>
        <taxon>Rhodospirillales</taxon>
        <taxon>Magnetovibrionaceae</taxon>
        <taxon>Varunaivibrio</taxon>
    </lineage>
</organism>
<sequence length="446" mass="49920">MPDVAQWCREHGITEVECMVPDMSGIARGKILPAEKFLKGIDGDSHRLPESVFVQSVTGDFPDNNDIVSVVDQDVIMRPDPETIRPVPWYDEPTAQVICDCCYPDGRPVDISARQVLRRVLQLYENKGWAPLIAPEVELFLVKVNDDPDYPLLPPVGRSGRAETGRQAFGIDATNEFDAVFEDVYDYCEAQEIDIDTLNHEGGVAQMEVNFLHGDGLSLADQVFMFKRTVRQTAISHKIYATFMAKPMQREPGSSMHIHQSIVDMETGENIFSLPDGGDSGLFLSYIAGLQRYAPSMMALFAPNVNSYRRFTYEEAPINVHWGLDNRSCGLRVPRSAPQARRIENRLPGADVNPYLCIAGTLACGYLGMVEGLTPSEPTQDNAYVLPRRLPRHLSDALDRLEGSEQIAMVLGERFVKALCSVKRGELKTYEQVISSWEREHLLLNV</sequence>
<dbReference type="PROSITE" id="PS51987">
    <property type="entry name" value="GS_CATALYTIC"/>
    <property type="match status" value="1"/>
</dbReference>
<comment type="similarity">
    <text evidence="3 8 9">Belongs to the glutamine synthetase family.</text>
</comment>
<keyword evidence="6" id="KW-0067">ATP-binding</keyword>
<proteinExistence type="inferred from homology"/>
<evidence type="ECO:0000256" key="8">
    <source>
        <dbReference type="PROSITE-ProRule" id="PRU01330"/>
    </source>
</evidence>
<dbReference type="InterPro" id="IPR036651">
    <property type="entry name" value="Gln_synt_N_sf"/>
</dbReference>
<dbReference type="OrthoDB" id="9807095at2"/>
<comment type="function">
    <text evidence="2">Catalyzes the ATP-dependent biosynthesis of glutamine from glutamate and ammonia.</text>
</comment>
<evidence type="ECO:0000256" key="1">
    <source>
        <dbReference type="ARBA" id="ARBA00001946"/>
    </source>
</evidence>
<feature type="domain" description="GS beta-grasp" evidence="10">
    <location>
        <begin position="14"/>
        <end position="106"/>
    </location>
</feature>
<comment type="caution">
    <text evidence="12">The sequence shown here is derived from an EMBL/GenBank/DDBJ whole genome shotgun (WGS) entry which is preliminary data.</text>
</comment>
<protein>
    <submittedName>
        <fullName evidence="12">Glutamine synthetase</fullName>
    </submittedName>
</protein>
<evidence type="ECO:0000256" key="3">
    <source>
        <dbReference type="ARBA" id="ARBA00009897"/>
    </source>
</evidence>
<evidence type="ECO:0000256" key="6">
    <source>
        <dbReference type="ARBA" id="ARBA00022840"/>
    </source>
</evidence>
<dbReference type="InterPro" id="IPR008146">
    <property type="entry name" value="Gln_synth_cat_dom"/>
</dbReference>
<dbReference type="SMART" id="SM01230">
    <property type="entry name" value="Gln-synt_C"/>
    <property type="match status" value="1"/>
</dbReference>
<accession>A0A4R3JE97</accession>
<dbReference type="GO" id="GO:0006598">
    <property type="term" value="P:polyamine catabolic process"/>
    <property type="evidence" value="ECO:0007669"/>
    <property type="project" value="TreeGrafter"/>
</dbReference>
<gene>
    <name evidence="12" type="ORF">EDD55_10337</name>
</gene>
<keyword evidence="13" id="KW-1185">Reference proteome</keyword>
<dbReference type="Gene3D" id="3.10.20.70">
    <property type="entry name" value="Glutamine synthetase, N-terminal domain"/>
    <property type="match status" value="1"/>
</dbReference>
<evidence type="ECO:0000256" key="7">
    <source>
        <dbReference type="ARBA" id="ARBA00023231"/>
    </source>
</evidence>
<evidence type="ECO:0000259" key="10">
    <source>
        <dbReference type="PROSITE" id="PS51986"/>
    </source>
</evidence>
<dbReference type="PANTHER" id="PTHR43785">
    <property type="entry name" value="GAMMA-GLUTAMYLPUTRESCINE SYNTHETASE"/>
    <property type="match status" value="1"/>
</dbReference>
<evidence type="ECO:0000256" key="9">
    <source>
        <dbReference type="RuleBase" id="RU000384"/>
    </source>
</evidence>
<evidence type="ECO:0000313" key="12">
    <source>
        <dbReference type="EMBL" id="TCS63416.1"/>
    </source>
</evidence>
<dbReference type="PROSITE" id="PS51986">
    <property type="entry name" value="GS_BETA_GRASP"/>
    <property type="match status" value="1"/>
</dbReference>
<dbReference type="SUPFAM" id="SSF55931">
    <property type="entry name" value="Glutamine synthetase/guanido kinase"/>
    <property type="match status" value="1"/>
</dbReference>
<dbReference type="Gene3D" id="3.30.590.10">
    <property type="entry name" value="Glutamine synthetase/guanido kinase, catalytic domain"/>
    <property type="match status" value="1"/>
</dbReference>
<dbReference type="Pfam" id="PF00120">
    <property type="entry name" value="Gln-synt_C"/>
    <property type="match status" value="1"/>
</dbReference>
<dbReference type="GO" id="GO:0005524">
    <property type="term" value="F:ATP binding"/>
    <property type="evidence" value="ECO:0007669"/>
    <property type="project" value="UniProtKB-KW"/>
</dbReference>
<dbReference type="GO" id="GO:0004356">
    <property type="term" value="F:glutamine synthetase activity"/>
    <property type="evidence" value="ECO:0007669"/>
    <property type="project" value="InterPro"/>
</dbReference>
<keyword evidence="4" id="KW-0436">Ligase</keyword>
<dbReference type="GO" id="GO:0006542">
    <property type="term" value="P:glutamine biosynthetic process"/>
    <property type="evidence" value="ECO:0007669"/>
    <property type="project" value="InterPro"/>
</dbReference>
<dbReference type="Proteomes" id="UP000295304">
    <property type="component" value="Unassembled WGS sequence"/>
</dbReference>
<dbReference type="PANTHER" id="PTHR43785:SF3">
    <property type="entry name" value="GS CATALYTIC DOMAIN-CONTAINING PROTEIN"/>
    <property type="match status" value="1"/>
</dbReference>
<evidence type="ECO:0000313" key="13">
    <source>
        <dbReference type="Proteomes" id="UP000295304"/>
    </source>
</evidence>
<dbReference type="InterPro" id="IPR014746">
    <property type="entry name" value="Gln_synth/guanido_kin_cat_dom"/>
</dbReference>
<dbReference type="SUPFAM" id="SSF54368">
    <property type="entry name" value="Glutamine synthetase, N-terminal domain"/>
    <property type="match status" value="1"/>
</dbReference>
<reference evidence="12 13" key="1">
    <citation type="submission" date="2019-03" db="EMBL/GenBank/DDBJ databases">
        <title>Genomic Encyclopedia of Type Strains, Phase IV (KMG-IV): sequencing the most valuable type-strain genomes for metagenomic binning, comparative biology and taxonomic classification.</title>
        <authorList>
            <person name="Goeker M."/>
        </authorList>
    </citation>
    <scope>NUCLEOTIDE SEQUENCE [LARGE SCALE GENOMIC DNA]</scope>
    <source>
        <strain evidence="12 13">DSM 101688</strain>
    </source>
</reference>
<dbReference type="RefSeq" id="WP_132938396.1">
    <property type="nucleotide sequence ID" value="NZ_CP119676.1"/>
</dbReference>
<evidence type="ECO:0000256" key="5">
    <source>
        <dbReference type="ARBA" id="ARBA00022741"/>
    </source>
</evidence>
<dbReference type="AlphaFoldDB" id="A0A4R3JE97"/>
<comment type="cofactor">
    <cofactor evidence="1">
        <name>Mg(2+)</name>
        <dbReference type="ChEBI" id="CHEBI:18420"/>
    </cofactor>
</comment>
<dbReference type="FunFam" id="3.30.590.10:FF:000005">
    <property type="entry name" value="Probable glutamine synthetase"/>
    <property type="match status" value="1"/>
</dbReference>
<evidence type="ECO:0000259" key="11">
    <source>
        <dbReference type="PROSITE" id="PS51987"/>
    </source>
</evidence>
<keyword evidence="7" id="KW-0535">Nitrogen fixation</keyword>
<dbReference type="InterPro" id="IPR008147">
    <property type="entry name" value="Gln_synt_N"/>
</dbReference>
<keyword evidence="5" id="KW-0547">Nucleotide-binding</keyword>
<evidence type="ECO:0000256" key="2">
    <source>
        <dbReference type="ARBA" id="ARBA00003117"/>
    </source>
</evidence>
<evidence type="ECO:0000256" key="4">
    <source>
        <dbReference type="ARBA" id="ARBA00022598"/>
    </source>
</evidence>
<feature type="domain" description="GS catalytic" evidence="11">
    <location>
        <begin position="113"/>
        <end position="446"/>
    </location>
</feature>
<dbReference type="EMBL" id="SLZW01000003">
    <property type="protein sequence ID" value="TCS63416.1"/>
    <property type="molecule type" value="Genomic_DNA"/>
</dbReference>
<name>A0A4R3JE97_9PROT</name>